<dbReference type="InterPro" id="IPR050524">
    <property type="entry name" value="APC_YAT"/>
</dbReference>
<keyword evidence="6 8" id="KW-0472">Membrane</keyword>
<feature type="transmembrane region" description="Helical" evidence="8">
    <location>
        <begin position="75"/>
        <end position="94"/>
    </location>
</feature>
<evidence type="ECO:0000256" key="5">
    <source>
        <dbReference type="ARBA" id="ARBA00022989"/>
    </source>
</evidence>
<keyword evidence="2" id="KW-0813">Transport</keyword>
<dbReference type="EMBL" id="NHYE01005336">
    <property type="protein sequence ID" value="PPQ74492.1"/>
    <property type="molecule type" value="Genomic_DNA"/>
</dbReference>
<gene>
    <name evidence="10" type="ORF">CVT26_007952</name>
</gene>
<feature type="transmembrane region" description="Helical" evidence="8">
    <location>
        <begin position="235"/>
        <end position="260"/>
    </location>
</feature>
<dbReference type="AlphaFoldDB" id="A0A409W7K7"/>
<dbReference type="Gene3D" id="1.20.1740.10">
    <property type="entry name" value="Amino acid/polyamine transporter I"/>
    <property type="match status" value="1"/>
</dbReference>
<evidence type="ECO:0000313" key="10">
    <source>
        <dbReference type="EMBL" id="PPQ74492.1"/>
    </source>
</evidence>
<feature type="transmembrane region" description="Helical" evidence="8">
    <location>
        <begin position="158"/>
        <end position="179"/>
    </location>
</feature>
<feature type="transmembrane region" description="Helical" evidence="8">
    <location>
        <begin position="128"/>
        <end position="146"/>
    </location>
</feature>
<name>A0A409W7K7_9AGAR</name>
<evidence type="ECO:0000256" key="1">
    <source>
        <dbReference type="ARBA" id="ARBA00004141"/>
    </source>
</evidence>
<evidence type="ECO:0000256" key="2">
    <source>
        <dbReference type="ARBA" id="ARBA00022448"/>
    </source>
</evidence>
<proteinExistence type="predicted"/>
<dbReference type="Proteomes" id="UP000284706">
    <property type="component" value="Unassembled WGS sequence"/>
</dbReference>
<evidence type="ECO:0000313" key="11">
    <source>
        <dbReference type="Proteomes" id="UP000284706"/>
    </source>
</evidence>
<feature type="domain" description="Amino acid permease/ SLC12A" evidence="9">
    <location>
        <begin position="47"/>
        <end position="507"/>
    </location>
</feature>
<dbReference type="GO" id="GO:0015171">
    <property type="term" value="F:amino acid transmembrane transporter activity"/>
    <property type="evidence" value="ECO:0007669"/>
    <property type="project" value="TreeGrafter"/>
</dbReference>
<dbReference type="FunFam" id="1.20.1740.10:FF:000001">
    <property type="entry name" value="Amino acid permease"/>
    <property type="match status" value="1"/>
</dbReference>
<dbReference type="PANTHER" id="PTHR43341">
    <property type="entry name" value="AMINO ACID PERMEASE"/>
    <property type="match status" value="1"/>
</dbReference>
<organism evidence="10 11">
    <name type="scientific">Gymnopilus dilepis</name>
    <dbReference type="NCBI Taxonomy" id="231916"/>
    <lineage>
        <taxon>Eukaryota</taxon>
        <taxon>Fungi</taxon>
        <taxon>Dikarya</taxon>
        <taxon>Basidiomycota</taxon>
        <taxon>Agaricomycotina</taxon>
        <taxon>Agaricomycetes</taxon>
        <taxon>Agaricomycetidae</taxon>
        <taxon>Agaricales</taxon>
        <taxon>Agaricineae</taxon>
        <taxon>Hymenogastraceae</taxon>
        <taxon>Gymnopilus</taxon>
    </lineage>
</organism>
<dbReference type="PIRSF" id="PIRSF006060">
    <property type="entry name" value="AA_transporter"/>
    <property type="match status" value="1"/>
</dbReference>
<feature type="transmembrane region" description="Helical" evidence="8">
    <location>
        <begin position="379"/>
        <end position="398"/>
    </location>
</feature>
<keyword evidence="4" id="KW-0029">Amino-acid transport</keyword>
<feature type="transmembrane region" description="Helical" evidence="8">
    <location>
        <begin position="452"/>
        <end position="471"/>
    </location>
</feature>
<evidence type="ECO:0000256" key="7">
    <source>
        <dbReference type="SAM" id="MobiDB-lite"/>
    </source>
</evidence>
<keyword evidence="3 8" id="KW-0812">Transmembrane</keyword>
<evidence type="ECO:0000256" key="6">
    <source>
        <dbReference type="ARBA" id="ARBA00023136"/>
    </source>
</evidence>
<dbReference type="OrthoDB" id="10062876at2759"/>
<evidence type="ECO:0000256" key="4">
    <source>
        <dbReference type="ARBA" id="ARBA00022970"/>
    </source>
</evidence>
<dbReference type="InterPro" id="IPR004841">
    <property type="entry name" value="AA-permease/SLC12A_dom"/>
</dbReference>
<dbReference type="InParanoid" id="A0A409W7K7"/>
<reference evidence="10 11" key="1">
    <citation type="journal article" date="2018" name="Evol. Lett.">
        <title>Horizontal gene cluster transfer increased hallucinogenic mushroom diversity.</title>
        <authorList>
            <person name="Reynolds H.T."/>
            <person name="Vijayakumar V."/>
            <person name="Gluck-Thaler E."/>
            <person name="Korotkin H.B."/>
            <person name="Matheny P.B."/>
            <person name="Slot J.C."/>
        </authorList>
    </citation>
    <scope>NUCLEOTIDE SEQUENCE [LARGE SCALE GENOMIC DNA]</scope>
    <source>
        <strain evidence="10 11">SRW20</strain>
    </source>
</reference>
<keyword evidence="5 8" id="KW-1133">Transmembrane helix</keyword>
<feature type="transmembrane region" description="Helical" evidence="8">
    <location>
        <begin position="483"/>
        <end position="504"/>
    </location>
</feature>
<feature type="transmembrane region" description="Helical" evidence="8">
    <location>
        <begin position="281"/>
        <end position="301"/>
    </location>
</feature>
<dbReference type="Pfam" id="PF00324">
    <property type="entry name" value="AA_permease"/>
    <property type="match status" value="1"/>
</dbReference>
<comment type="caution">
    <text evidence="10">The sequence shown here is derived from an EMBL/GenBank/DDBJ whole genome shotgun (WGS) entry which is preliminary data.</text>
</comment>
<dbReference type="STRING" id="231916.A0A409W7K7"/>
<evidence type="ECO:0000256" key="8">
    <source>
        <dbReference type="SAM" id="Phobius"/>
    </source>
</evidence>
<evidence type="ECO:0000259" key="9">
    <source>
        <dbReference type="Pfam" id="PF00324"/>
    </source>
</evidence>
<evidence type="ECO:0000256" key="3">
    <source>
        <dbReference type="ARBA" id="ARBA00022692"/>
    </source>
</evidence>
<dbReference type="PANTHER" id="PTHR43341:SF1">
    <property type="entry name" value="GENERAL AMINO-ACID PERMEASE GAP1"/>
    <property type="match status" value="1"/>
</dbReference>
<feature type="transmembrane region" description="Helical" evidence="8">
    <location>
        <begin position="48"/>
        <end position="69"/>
    </location>
</feature>
<feature type="region of interest" description="Disordered" evidence="7">
    <location>
        <begin position="1"/>
        <end position="40"/>
    </location>
</feature>
<feature type="transmembrane region" description="Helical" evidence="8">
    <location>
        <begin position="191"/>
        <end position="215"/>
    </location>
</feature>
<keyword evidence="11" id="KW-1185">Reference proteome</keyword>
<sequence length="552" mass="61051">MSPNYSRYQRLPNDTIPDGSATTAESGALENPLAGNEDPRRGLQERHLSMMALAGMIGTGLFLSSGKALAHAGPLGALLAFILMGTVTASIAFITAEMSAFRPVEGGFVRHATMWLDRSTGITVGWNFWYSMAITMPTEISAAASLLEFWKPHANQLIPIRCIFWLLIAAINLSPVRVYGEFEFYLAFTKIALIVVFIIGGLLLDLGMLSGHNYVGFRYWSDPYPLFREYIVKGLGGRLLGFCSAMIAATFAYGNVQVVAMAGAETRNPRKSIPAALKKTFARVILFYVASIFIMSLTIPADDKRLYAPSGDVTRSPFVIAFSSLGSKALPSVVNAIVLSSAFSSGNACSFLASRTLYGLALDGHAPSIFLVQNRFGTPYMAVAASLSFGIVAYTSLSQGAFQAFLWLVSLVTTAGIVSWIIVCFTYIRFFRALAIQNIAREDLPYHSPLQPYLTYYALCMNFVVIIFSGWESFIPSFSPSLFFSNYFNCLLYPSIYLACKFYYKDTMVDPEEIELRNELALIDIEQERENVQQSRESSKTSFYDRFLNSLF</sequence>
<comment type="subcellular location">
    <subcellularLocation>
        <location evidence="1">Membrane</location>
        <topology evidence="1">Multi-pass membrane protein</topology>
    </subcellularLocation>
</comment>
<accession>A0A409W7K7</accession>
<feature type="transmembrane region" description="Helical" evidence="8">
    <location>
        <begin position="404"/>
        <end position="431"/>
    </location>
</feature>
<dbReference type="GO" id="GO:0016020">
    <property type="term" value="C:membrane"/>
    <property type="evidence" value="ECO:0007669"/>
    <property type="project" value="UniProtKB-SubCell"/>
</dbReference>
<protein>
    <recommendedName>
        <fullName evidence="9">Amino acid permease/ SLC12A domain-containing protein</fullName>
    </recommendedName>
</protein>